<dbReference type="AlphaFoldDB" id="A0A364Y1N5"/>
<proteinExistence type="predicted"/>
<evidence type="ECO:0000313" key="2">
    <source>
        <dbReference type="EMBL" id="RAV99859.1"/>
    </source>
</evidence>
<evidence type="ECO:0000256" key="1">
    <source>
        <dbReference type="SAM" id="SignalP"/>
    </source>
</evidence>
<dbReference type="OrthoDB" id="664859at2"/>
<accession>A0A364Y1N5</accession>
<protein>
    <recommendedName>
        <fullName evidence="4">PEGA domain-containing protein</fullName>
    </recommendedName>
</protein>
<dbReference type="EMBL" id="QMFY01000009">
    <property type="protein sequence ID" value="RAV99859.1"/>
    <property type="molecule type" value="Genomic_DNA"/>
</dbReference>
<keyword evidence="1" id="KW-0732">Signal</keyword>
<reference evidence="2 3" key="1">
    <citation type="submission" date="2018-06" db="EMBL/GenBank/DDBJ databases">
        <title>Chryseolinea flavus sp. nov., a member of the phylum Bacteroidetes isolated from soil.</title>
        <authorList>
            <person name="Li Y."/>
            <person name="Wang J."/>
        </authorList>
    </citation>
    <scope>NUCLEOTIDE SEQUENCE [LARGE SCALE GENOMIC DNA]</scope>
    <source>
        <strain evidence="2 3">SDU1-6</strain>
    </source>
</reference>
<evidence type="ECO:0008006" key="4">
    <source>
        <dbReference type="Google" id="ProtNLM"/>
    </source>
</evidence>
<evidence type="ECO:0000313" key="3">
    <source>
        <dbReference type="Proteomes" id="UP000251889"/>
    </source>
</evidence>
<sequence>MKLKHLICLTGILLPILSATAQIRVRDFPDSIRIELPEYNAVATFEMKELFVDKQVLSQFPDSLKRLLVLIRKGLPDDVAQLDPHKIEVRYVRTHYDVIAGKERTNGRPLHERLEVTIHKQDPPVTTMTIVKGQVAEVLPPAWKLTIHHERYRVTVYAEDFVAFERLGKEDFTPVTQAIEKDPQSPYIGRKSIIARVILKNGQVNYNTIEYKTPGDFLGIHPGAGVGLYKGNLYPELSVAAALYFSNRFGQMRSRIEATLETKFFWPQGETGRFNATFLSVGYSRNFRKSSERPRWVGIGAGYLVHQKSSIASGESFMGPKTLKLFVMSDIGNGKLNIIPEFYFHDMKFKNFDFGMKLTYRF</sequence>
<comment type="caution">
    <text evidence="2">The sequence shown here is derived from an EMBL/GenBank/DDBJ whole genome shotgun (WGS) entry which is preliminary data.</text>
</comment>
<dbReference type="Proteomes" id="UP000251889">
    <property type="component" value="Unassembled WGS sequence"/>
</dbReference>
<name>A0A364Y1N5_9BACT</name>
<feature type="chain" id="PRO_5016833292" description="PEGA domain-containing protein" evidence="1">
    <location>
        <begin position="22"/>
        <end position="362"/>
    </location>
</feature>
<gene>
    <name evidence="2" type="ORF">DQQ10_17620</name>
</gene>
<organism evidence="2 3">
    <name type="scientific">Pseudochryseolinea flava</name>
    <dbReference type="NCBI Taxonomy" id="2059302"/>
    <lineage>
        <taxon>Bacteria</taxon>
        <taxon>Pseudomonadati</taxon>
        <taxon>Bacteroidota</taxon>
        <taxon>Cytophagia</taxon>
        <taxon>Cytophagales</taxon>
        <taxon>Fulvivirgaceae</taxon>
        <taxon>Pseudochryseolinea</taxon>
    </lineage>
</organism>
<dbReference type="RefSeq" id="WP_112748206.1">
    <property type="nucleotide sequence ID" value="NZ_QMFY01000009.1"/>
</dbReference>
<feature type="signal peptide" evidence="1">
    <location>
        <begin position="1"/>
        <end position="21"/>
    </location>
</feature>
<keyword evidence="3" id="KW-1185">Reference proteome</keyword>